<keyword evidence="3" id="KW-0479">Metal-binding</keyword>
<evidence type="ECO:0000259" key="13">
    <source>
        <dbReference type="PROSITE" id="PS50157"/>
    </source>
</evidence>
<keyword evidence="7" id="KW-0805">Transcription regulation</keyword>
<dbReference type="GO" id="GO:0008270">
    <property type="term" value="F:zinc ion binding"/>
    <property type="evidence" value="ECO:0007669"/>
    <property type="project" value="UniProtKB-KW"/>
</dbReference>
<dbReference type="FunFam" id="3.30.160.60:FF:000624">
    <property type="entry name" value="zinc finger protein 697"/>
    <property type="match status" value="1"/>
</dbReference>
<comment type="subcellular location">
    <subcellularLocation>
        <location evidence="1">Nucleus</location>
    </subcellularLocation>
</comment>
<evidence type="ECO:0000256" key="8">
    <source>
        <dbReference type="ARBA" id="ARBA00023125"/>
    </source>
</evidence>
<keyword evidence="9" id="KW-0804">Transcription</keyword>
<evidence type="ECO:0000256" key="5">
    <source>
        <dbReference type="ARBA" id="ARBA00022771"/>
    </source>
</evidence>
<comment type="caution">
    <text evidence="14">The sequence shown here is derived from an EMBL/GenBank/DDBJ whole genome shotgun (WGS) entry which is preliminary data.</text>
</comment>
<name>A0A7L0LP16_9SYLV</name>
<dbReference type="PROSITE" id="PS50157">
    <property type="entry name" value="ZINC_FINGER_C2H2_2"/>
    <property type="match status" value="2"/>
</dbReference>
<dbReference type="PANTHER" id="PTHR23235:SF152">
    <property type="entry name" value="SI:DKEY-210J14.3"/>
    <property type="match status" value="1"/>
</dbReference>
<dbReference type="Proteomes" id="UP000567822">
    <property type="component" value="Unassembled WGS sequence"/>
</dbReference>
<dbReference type="Gene3D" id="3.30.160.60">
    <property type="entry name" value="Classic Zinc Finger"/>
    <property type="match status" value="2"/>
</dbReference>
<evidence type="ECO:0000256" key="3">
    <source>
        <dbReference type="ARBA" id="ARBA00022723"/>
    </source>
</evidence>
<dbReference type="InterPro" id="IPR036236">
    <property type="entry name" value="Znf_C2H2_sf"/>
</dbReference>
<dbReference type="SMART" id="SM00355">
    <property type="entry name" value="ZnF_C2H2"/>
    <property type="match status" value="2"/>
</dbReference>
<evidence type="ECO:0000313" key="14">
    <source>
        <dbReference type="EMBL" id="NXK70921.1"/>
    </source>
</evidence>
<gene>
    <name evidence="14" type="primary">Znf79_2</name>
    <name evidence="14" type="ORF">SYLVIR_R15013</name>
</gene>
<dbReference type="PANTHER" id="PTHR23235">
    <property type="entry name" value="KRUEPPEL-LIKE TRANSCRIPTION FACTOR"/>
    <property type="match status" value="1"/>
</dbReference>
<keyword evidence="8" id="KW-0238">DNA-binding</keyword>
<keyword evidence="15" id="KW-1185">Reference proteome</keyword>
<dbReference type="GO" id="GO:0000978">
    <property type="term" value="F:RNA polymerase II cis-regulatory region sequence-specific DNA binding"/>
    <property type="evidence" value="ECO:0007669"/>
    <property type="project" value="TreeGrafter"/>
</dbReference>
<feature type="non-terminal residue" evidence="14">
    <location>
        <position position="99"/>
    </location>
</feature>
<keyword evidence="10" id="KW-0539">Nucleus</keyword>
<evidence type="ECO:0000256" key="7">
    <source>
        <dbReference type="ARBA" id="ARBA00023015"/>
    </source>
</evidence>
<feature type="region of interest" description="Disordered" evidence="12">
    <location>
        <begin position="72"/>
        <end position="99"/>
    </location>
</feature>
<evidence type="ECO:0000256" key="9">
    <source>
        <dbReference type="ARBA" id="ARBA00023163"/>
    </source>
</evidence>
<evidence type="ECO:0000256" key="6">
    <source>
        <dbReference type="ARBA" id="ARBA00022833"/>
    </source>
</evidence>
<sequence>RSSHLYRHQRGHAGGRSYICTYCGRSFGSILHFERHQGTHTGVRPYKCSLCRRGFGDAPALVKHQRAHLERFGERRRRSSHGGDAEKPFRCGDCGKSFS</sequence>
<proteinExistence type="inferred from homology"/>
<keyword evidence="6" id="KW-0862">Zinc</keyword>
<dbReference type="AlphaFoldDB" id="A0A7L0LP16"/>
<dbReference type="Pfam" id="PF00096">
    <property type="entry name" value="zf-C2H2"/>
    <property type="match status" value="1"/>
</dbReference>
<organism evidence="14 15">
    <name type="scientific">Sylvietta virens</name>
    <name type="common">Green crombec</name>
    <dbReference type="NCBI Taxonomy" id="208069"/>
    <lineage>
        <taxon>Eukaryota</taxon>
        <taxon>Metazoa</taxon>
        <taxon>Chordata</taxon>
        <taxon>Craniata</taxon>
        <taxon>Vertebrata</taxon>
        <taxon>Euteleostomi</taxon>
        <taxon>Archelosauria</taxon>
        <taxon>Archosauria</taxon>
        <taxon>Dinosauria</taxon>
        <taxon>Saurischia</taxon>
        <taxon>Theropoda</taxon>
        <taxon>Coelurosauria</taxon>
        <taxon>Aves</taxon>
        <taxon>Neognathae</taxon>
        <taxon>Neoaves</taxon>
        <taxon>Telluraves</taxon>
        <taxon>Australaves</taxon>
        <taxon>Passeriformes</taxon>
        <taxon>Sylvioidea</taxon>
        <taxon>Sylviidae</taxon>
        <taxon>Acrocephalinae</taxon>
        <taxon>Sylvietta</taxon>
    </lineage>
</organism>
<evidence type="ECO:0000256" key="2">
    <source>
        <dbReference type="ARBA" id="ARBA00006991"/>
    </source>
</evidence>
<evidence type="ECO:0000313" key="15">
    <source>
        <dbReference type="Proteomes" id="UP000567822"/>
    </source>
</evidence>
<feature type="domain" description="C2H2-type" evidence="13">
    <location>
        <begin position="46"/>
        <end position="68"/>
    </location>
</feature>
<keyword evidence="5 11" id="KW-0863">Zinc-finger</keyword>
<evidence type="ECO:0000256" key="10">
    <source>
        <dbReference type="ARBA" id="ARBA00023242"/>
    </source>
</evidence>
<dbReference type="FunFam" id="3.30.160.60:FF:002343">
    <property type="entry name" value="Zinc finger protein 33A"/>
    <property type="match status" value="1"/>
</dbReference>
<dbReference type="EMBL" id="VXAN01001972">
    <property type="protein sequence ID" value="NXK70921.1"/>
    <property type="molecule type" value="Genomic_DNA"/>
</dbReference>
<evidence type="ECO:0000256" key="4">
    <source>
        <dbReference type="ARBA" id="ARBA00022737"/>
    </source>
</evidence>
<evidence type="ECO:0000256" key="1">
    <source>
        <dbReference type="ARBA" id="ARBA00004123"/>
    </source>
</evidence>
<reference evidence="14 15" key="1">
    <citation type="submission" date="2019-09" db="EMBL/GenBank/DDBJ databases">
        <title>Bird 10,000 Genomes (B10K) Project - Family phase.</title>
        <authorList>
            <person name="Zhang G."/>
        </authorList>
    </citation>
    <scope>NUCLEOTIDE SEQUENCE [LARGE SCALE GENOMIC DNA]</scope>
    <source>
        <strain evidence="14">B10K-DU-009-59</strain>
        <tissue evidence="14">Muscle</tissue>
    </source>
</reference>
<evidence type="ECO:0000256" key="12">
    <source>
        <dbReference type="SAM" id="MobiDB-lite"/>
    </source>
</evidence>
<feature type="non-terminal residue" evidence="14">
    <location>
        <position position="1"/>
    </location>
</feature>
<feature type="domain" description="C2H2-type" evidence="13">
    <location>
        <begin position="18"/>
        <end position="45"/>
    </location>
</feature>
<dbReference type="InterPro" id="IPR013087">
    <property type="entry name" value="Znf_C2H2_type"/>
</dbReference>
<dbReference type="SUPFAM" id="SSF57667">
    <property type="entry name" value="beta-beta-alpha zinc fingers"/>
    <property type="match status" value="1"/>
</dbReference>
<keyword evidence="4" id="KW-0677">Repeat</keyword>
<comment type="similarity">
    <text evidence="2">Belongs to the krueppel C2H2-type zinc-finger protein family.</text>
</comment>
<dbReference type="GO" id="GO:0000981">
    <property type="term" value="F:DNA-binding transcription factor activity, RNA polymerase II-specific"/>
    <property type="evidence" value="ECO:0007669"/>
    <property type="project" value="TreeGrafter"/>
</dbReference>
<feature type="compositionally biased region" description="Basic and acidic residues" evidence="12">
    <location>
        <begin position="81"/>
        <end position="90"/>
    </location>
</feature>
<accession>A0A7L0LP16</accession>
<evidence type="ECO:0000256" key="11">
    <source>
        <dbReference type="PROSITE-ProRule" id="PRU00042"/>
    </source>
</evidence>
<protein>
    <submittedName>
        <fullName evidence="14">ZNF79 protein</fullName>
    </submittedName>
</protein>
<dbReference type="PROSITE" id="PS00028">
    <property type="entry name" value="ZINC_FINGER_C2H2_1"/>
    <property type="match status" value="2"/>
</dbReference>
<dbReference type="Pfam" id="PF13894">
    <property type="entry name" value="zf-C2H2_4"/>
    <property type="match status" value="1"/>
</dbReference>